<organism evidence="1 2">
    <name type="scientific">Lindgomyces ingoldianus</name>
    <dbReference type="NCBI Taxonomy" id="673940"/>
    <lineage>
        <taxon>Eukaryota</taxon>
        <taxon>Fungi</taxon>
        <taxon>Dikarya</taxon>
        <taxon>Ascomycota</taxon>
        <taxon>Pezizomycotina</taxon>
        <taxon>Dothideomycetes</taxon>
        <taxon>Pleosporomycetidae</taxon>
        <taxon>Pleosporales</taxon>
        <taxon>Lindgomycetaceae</taxon>
        <taxon>Lindgomyces</taxon>
    </lineage>
</organism>
<name>A0ACB6QWY8_9PLEO</name>
<keyword evidence="1" id="KW-0378">Hydrolase</keyword>
<comment type="caution">
    <text evidence="1">The sequence shown here is derived from an EMBL/GenBank/DDBJ whole genome shotgun (WGS) entry which is preliminary data.</text>
</comment>
<sequence length="844" mass="95003">MQLPSCRCLIWIILTLLASTLISADGIALSNASLLWGPYRPNLYLGIRPRVPESLLMGLMWGRLGDRASKLRHTCEQNERMDGYDWTAYDTRKGGTQTIRDAENMVDITTEFVKKYEGQTAGNWALRVRGTPRDVATAGLRTSVVFYVAMEKMDTCPECRLEAATEKKGSGDDLTVEAVDIHVKHPGLGASVIHITGLKSTERADRPNNTGTHENTFVNSMNTTEDMLWQSKSLFQAVLQENRETRGNDAVNWYLPDSPGAGNVHFVQLVFQDDFEFDIIYSSQAASRSMTSPELTKEVKNNFQSFQSRFSAVFNPNTPFGSESHTVFSQTLLSNLLGGLGYFYGDSLVDDSHAPEYEETAPNFWEKIAESRVRAKHSSKGSFELFSHVPSRPFFPRGFLWGEGFHLLLVLDWDLDLALEVVRSWLALMDKDGWIAREQILGPEARSKVPKEFQVQMPQTANPPTLFWIVSRFIDMLSGKTKYVGHESVYLSQPDSGKALLTELYPLLQRHYAWFRRTQSGNIEEHSIPQASLNEGYRWRGRTPEHNLASGMDDYPRAEPPNPTELHLDALCWVGVMASVLLQLAEYTAQSPEEITTFSTQLAAISQNIDALHWSEEQQTYCDTQVWEDHHAYTCVQGYLSLFPFLTSFLGPTHPKLNATLNLIRDSSPEGLWTPYGLRGLKPSSTRYGTGDNYWRGPIWLNINYLAISRLLELATTPGPLQHRCRTIYTELRRNVVETVHSSWRTTGFAWEQYNPETGDGQQTQHFTGWTALVVKIMAFADLEDKEEGVGRFGGWVKDAREGAGWGKGGGVAGVVVLMLGGLVVTRRRIAALFRGGWRQVRGL</sequence>
<dbReference type="EMBL" id="MU003504">
    <property type="protein sequence ID" value="KAF2471559.1"/>
    <property type="molecule type" value="Genomic_DNA"/>
</dbReference>
<accession>A0ACB6QWY8</accession>
<dbReference type="Proteomes" id="UP000799755">
    <property type="component" value="Unassembled WGS sequence"/>
</dbReference>
<evidence type="ECO:0000313" key="2">
    <source>
        <dbReference type="Proteomes" id="UP000799755"/>
    </source>
</evidence>
<proteinExistence type="predicted"/>
<gene>
    <name evidence="1" type="ORF">BDR25DRAFT_285045</name>
</gene>
<evidence type="ECO:0000313" key="1">
    <source>
        <dbReference type="EMBL" id="KAF2471559.1"/>
    </source>
</evidence>
<keyword evidence="2" id="KW-1185">Reference proteome</keyword>
<protein>
    <submittedName>
        <fullName evidence="1">Glycoside hydrolase</fullName>
    </submittedName>
</protein>
<reference evidence="1" key="1">
    <citation type="journal article" date="2020" name="Stud. Mycol.">
        <title>101 Dothideomycetes genomes: a test case for predicting lifestyles and emergence of pathogens.</title>
        <authorList>
            <person name="Haridas S."/>
            <person name="Albert R."/>
            <person name="Binder M."/>
            <person name="Bloem J."/>
            <person name="Labutti K."/>
            <person name="Salamov A."/>
            <person name="Andreopoulos B."/>
            <person name="Baker S."/>
            <person name="Barry K."/>
            <person name="Bills G."/>
            <person name="Bluhm B."/>
            <person name="Cannon C."/>
            <person name="Castanera R."/>
            <person name="Culley D."/>
            <person name="Daum C."/>
            <person name="Ezra D."/>
            <person name="Gonzalez J."/>
            <person name="Henrissat B."/>
            <person name="Kuo A."/>
            <person name="Liang C."/>
            <person name="Lipzen A."/>
            <person name="Lutzoni F."/>
            <person name="Magnuson J."/>
            <person name="Mondo S."/>
            <person name="Nolan M."/>
            <person name="Ohm R."/>
            <person name="Pangilinan J."/>
            <person name="Park H.-J."/>
            <person name="Ramirez L."/>
            <person name="Alfaro M."/>
            <person name="Sun H."/>
            <person name="Tritt A."/>
            <person name="Yoshinaga Y."/>
            <person name="Zwiers L.-H."/>
            <person name="Turgeon B."/>
            <person name="Goodwin S."/>
            <person name="Spatafora J."/>
            <person name="Crous P."/>
            <person name="Grigoriev I."/>
        </authorList>
    </citation>
    <scope>NUCLEOTIDE SEQUENCE</scope>
    <source>
        <strain evidence="1">ATCC 200398</strain>
    </source>
</reference>